<keyword evidence="2" id="KW-1185">Reference proteome</keyword>
<accession>A0ACD3A738</accession>
<name>A0ACD3A738_9AGAR</name>
<evidence type="ECO:0000313" key="2">
    <source>
        <dbReference type="Proteomes" id="UP000308600"/>
    </source>
</evidence>
<proteinExistence type="predicted"/>
<protein>
    <submittedName>
        <fullName evidence="1">Uncharacterized protein</fullName>
    </submittedName>
</protein>
<dbReference type="EMBL" id="ML208654">
    <property type="protein sequence ID" value="TFK61500.1"/>
    <property type="molecule type" value="Genomic_DNA"/>
</dbReference>
<evidence type="ECO:0000313" key="1">
    <source>
        <dbReference type="EMBL" id="TFK61500.1"/>
    </source>
</evidence>
<sequence length="254" mass="28572">MDPSAQYLKWKITCLVFHILTMIITSIPRLRRRFRPQEDSWAFAALFCDLGYLITVSLGHSADYSSEQSNPALFWASTVFFSFEVCAARICLFASILRLLPEQERSQQALRYATYAFGLFGCLSLTLKSLLCAMSSHPWPVSRVMQCHTGGGILFLSINLVYDSCFIGISVHALPWSKLNQKLYKFLGATFFATILNPVVGTIYLVQLLRTDTSGDQDQDELISLIASTMALASLLLCNLVVIVSFIYRKQNNH</sequence>
<dbReference type="Proteomes" id="UP000308600">
    <property type="component" value="Unassembled WGS sequence"/>
</dbReference>
<reference evidence="1 2" key="1">
    <citation type="journal article" date="2019" name="Nat. Ecol. Evol.">
        <title>Megaphylogeny resolves global patterns of mushroom evolution.</title>
        <authorList>
            <person name="Varga T."/>
            <person name="Krizsan K."/>
            <person name="Foldi C."/>
            <person name="Dima B."/>
            <person name="Sanchez-Garcia M."/>
            <person name="Sanchez-Ramirez S."/>
            <person name="Szollosi G.J."/>
            <person name="Szarkandi J.G."/>
            <person name="Papp V."/>
            <person name="Albert L."/>
            <person name="Andreopoulos W."/>
            <person name="Angelini C."/>
            <person name="Antonin V."/>
            <person name="Barry K.W."/>
            <person name="Bougher N.L."/>
            <person name="Buchanan P."/>
            <person name="Buyck B."/>
            <person name="Bense V."/>
            <person name="Catcheside P."/>
            <person name="Chovatia M."/>
            <person name="Cooper J."/>
            <person name="Damon W."/>
            <person name="Desjardin D."/>
            <person name="Finy P."/>
            <person name="Geml J."/>
            <person name="Haridas S."/>
            <person name="Hughes K."/>
            <person name="Justo A."/>
            <person name="Karasinski D."/>
            <person name="Kautmanova I."/>
            <person name="Kiss B."/>
            <person name="Kocsube S."/>
            <person name="Kotiranta H."/>
            <person name="LaButti K.M."/>
            <person name="Lechner B.E."/>
            <person name="Liimatainen K."/>
            <person name="Lipzen A."/>
            <person name="Lukacs Z."/>
            <person name="Mihaltcheva S."/>
            <person name="Morgado L.N."/>
            <person name="Niskanen T."/>
            <person name="Noordeloos M.E."/>
            <person name="Ohm R.A."/>
            <person name="Ortiz-Santana B."/>
            <person name="Ovrebo C."/>
            <person name="Racz N."/>
            <person name="Riley R."/>
            <person name="Savchenko A."/>
            <person name="Shiryaev A."/>
            <person name="Soop K."/>
            <person name="Spirin V."/>
            <person name="Szebenyi C."/>
            <person name="Tomsovsky M."/>
            <person name="Tulloss R.E."/>
            <person name="Uehling J."/>
            <person name="Grigoriev I.V."/>
            <person name="Vagvolgyi C."/>
            <person name="Papp T."/>
            <person name="Martin F.M."/>
            <person name="Miettinen O."/>
            <person name="Hibbett D.S."/>
            <person name="Nagy L.G."/>
        </authorList>
    </citation>
    <scope>NUCLEOTIDE SEQUENCE [LARGE SCALE GENOMIC DNA]</scope>
    <source>
        <strain evidence="1 2">NL-1719</strain>
    </source>
</reference>
<gene>
    <name evidence="1" type="ORF">BDN72DRAFT_904050</name>
</gene>
<organism evidence="1 2">
    <name type="scientific">Pluteus cervinus</name>
    <dbReference type="NCBI Taxonomy" id="181527"/>
    <lineage>
        <taxon>Eukaryota</taxon>
        <taxon>Fungi</taxon>
        <taxon>Dikarya</taxon>
        <taxon>Basidiomycota</taxon>
        <taxon>Agaricomycotina</taxon>
        <taxon>Agaricomycetes</taxon>
        <taxon>Agaricomycetidae</taxon>
        <taxon>Agaricales</taxon>
        <taxon>Pluteineae</taxon>
        <taxon>Pluteaceae</taxon>
        <taxon>Pluteus</taxon>
    </lineage>
</organism>